<dbReference type="PANTHER" id="PTHR46890">
    <property type="entry name" value="NON-LTR RETROLELEMENT REVERSE TRANSCRIPTASE-LIKE PROTEIN-RELATED"/>
    <property type="match status" value="1"/>
</dbReference>
<dbReference type="GO" id="GO:0003677">
    <property type="term" value="F:DNA binding"/>
    <property type="evidence" value="ECO:0007669"/>
    <property type="project" value="InterPro"/>
</dbReference>
<dbReference type="GO" id="GO:0004519">
    <property type="term" value="F:endonuclease activity"/>
    <property type="evidence" value="ECO:0007669"/>
    <property type="project" value="InterPro"/>
</dbReference>
<dbReference type="PANTHER" id="PTHR46890:SF50">
    <property type="entry name" value="RNA-DIRECTED DNA POLYMERASE, EUKARYOTA, REVERSE TRANSCRIPTASE ZINC-BINDING DOMAIN PROTEIN-RELATED"/>
    <property type="match status" value="1"/>
</dbReference>
<dbReference type="EMBL" id="OIVN01003013">
    <property type="protein sequence ID" value="SPD08185.1"/>
    <property type="molecule type" value="Genomic_DNA"/>
</dbReference>
<reference evidence="2" key="1">
    <citation type="submission" date="2018-02" db="EMBL/GenBank/DDBJ databases">
        <authorList>
            <person name="Cohen D.B."/>
            <person name="Kent A.D."/>
        </authorList>
    </citation>
    <scope>NUCLEOTIDE SEQUENCE</scope>
</reference>
<proteinExistence type="predicted"/>
<dbReference type="PROSITE" id="PS00726">
    <property type="entry name" value="AP_NUCLEASE_F1_1"/>
    <property type="match status" value="1"/>
</dbReference>
<accession>A0A2N9H8D9</accession>
<dbReference type="SUPFAM" id="SSF56672">
    <property type="entry name" value="DNA/RNA polymerases"/>
    <property type="match status" value="1"/>
</dbReference>
<sequence length="1231" mass="136943">MVLGDSKGRGGVIIPAGKESWGWRGLSEELDGLLNPKAAANHGEIHRRPPAGKAPAQGNFRNDFCSFKAAVTQGKNLPKILPINFGVDNFSSEIHAENEVILNLKVKLLCGTDGKWHATWAGLIDNDASGPQQVPTYVPKPGPKQDQNLGHIDMLKPTPVQTPRNQVWRPVGLKPNTMACLANKNGKTGSGVGETRLPETTVSNRFSIFQVGESSGTCKTADLTSSPVAKTKSTENSIPSAGTTESTTTLSIAPAVMISHPPAGEDIARMWGSSSNWMLKLRDGRRITIPLSLIRSMSSQEGEGEQELPVVVALIEVGDIGSTVEGQSSRLWVESGSDEAEEEDNVSIAWEDPIPVASGGDIVCWADEETPLEVAPLAMAGPVVEGSKIGGELKVGVERRDSSSPTQVVEQFQEFGRELGVSFEGFEEELLILLKAIEDRRNSHSGPVGDRKKMQKSGSLKILLAPLTTMLGMNDKDKRLRIRHLLKSWGPDIICLQETKMDLITLGIVCSVWGVQYIDWVYLGSMGASGGILIIPFRFENMWLKFEGFVERVKGWWQSYPFHGTSSYVLAQKLKALKGNLKKWNEECFGNVVVKSHQLLAELSVLEKVAESRSLSSNERIQQERLVAKWEQNSLLEEISWRQKSRELWLKEGDKNTKFFHKMANSHRRYNTISSLLVNGALTTDQQVITDCITHFYTRLYSEELGWRPKLDNLAFSMISAEDAAWLERPFGEEEVVGVLKAFNGDKAPGPDGFPMAFFQACWDVVHTEVMESIKYFHEVGTFTKSLNATFLTLIPKKAAAMEVKDFRPISLVGGMYKIFAKLLASRLKMVLHKIIAPSQNAFVQGRQILDSVLIANEVLDSRLRVGLPGVLCKLDIEKAYDHVNWEFLIYLLRRCGFPGKWCNWIWFCISTIRFSILVNGSPQGFFESSRCLRQGDPLSPLLFVIVMEPLSRLMDWTTIGGYISGFAVGSGDDPLVVSHLLFADDTLIFWLKINLAKSEMVHVGVVPNLESLVELMGCNIRSLPMTYLGLPLGANFNSKTIWNNVIEKMEKKLGGWKRLYLSKGAGVATRLENIQRDFLWSGLVLFSIARDKDASVAALISLSNGTLHWDVSFSRNVQDWELESLVAFMELIYSQTLDGTSQDQLCWNKMEKREFSVKSFYHCLNPPSLGFPWRGVWKAKVPSRVAFFMWTAVLGCWLIAGREDWVGSVIPCFGKLFRTASCGVFGENEI</sequence>
<dbReference type="InterPro" id="IPR043502">
    <property type="entry name" value="DNA/RNA_pol_sf"/>
</dbReference>
<dbReference type="InterPro" id="IPR000477">
    <property type="entry name" value="RT_dom"/>
</dbReference>
<dbReference type="GO" id="GO:0006281">
    <property type="term" value="P:DNA repair"/>
    <property type="evidence" value="ECO:0007669"/>
    <property type="project" value="InterPro"/>
</dbReference>
<feature type="domain" description="Reverse transcriptase" evidence="1">
    <location>
        <begin position="776"/>
        <end position="1033"/>
    </location>
</feature>
<dbReference type="InterPro" id="IPR036691">
    <property type="entry name" value="Endo/exonu/phosph_ase_sf"/>
</dbReference>
<name>A0A2N9H8D9_FAGSY</name>
<organism evidence="2">
    <name type="scientific">Fagus sylvatica</name>
    <name type="common">Beechnut</name>
    <dbReference type="NCBI Taxonomy" id="28930"/>
    <lineage>
        <taxon>Eukaryota</taxon>
        <taxon>Viridiplantae</taxon>
        <taxon>Streptophyta</taxon>
        <taxon>Embryophyta</taxon>
        <taxon>Tracheophyta</taxon>
        <taxon>Spermatophyta</taxon>
        <taxon>Magnoliopsida</taxon>
        <taxon>eudicotyledons</taxon>
        <taxon>Gunneridae</taxon>
        <taxon>Pentapetalae</taxon>
        <taxon>rosids</taxon>
        <taxon>fabids</taxon>
        <taxon>Fagales</taxon>
        <taxon>Fagaceae</taxon>
        <taxon>Fagus</taxon>
    </lineage>
</organism>
<dbReference type="Pfam" id="PF00078">
    <property type="entry name" value="RVT_1"/>
    <property type="match status" value="1"/>
</dbReference>
<dbReference type="SUPFAM" id="SSF56219">
    <property type="entry name" value="DNase I-like"/>
    <property type="match status" value="1"/>
</dbReference>
<dbReference type="PROSITE" id="PS50878">
    <property type="entry name" value="RT_POL"/>
    <property type="match status" value="1"/>
</dbReference>
<dbReference type="AlphaFoldDB" id="A0A2N9H8D9"/>
<dbReference type="CDD" id="cd01650">
    <property type="entry name" value="RT_nLTR_like"/>
    <property type="match status" value="1"/>
</dbReference>
<dbReference type="InterPro" id="IPR020847">
    <property type="entry name" value="AP_endonuclease_F1_BS"/>
</dbReference>
<protein>
    <recommendedName>
        <fullName evidence="1">Reverse transcriptase domain-containing protein</fullName>
    </recommendedName>
</protein>
<gene>
    <name evidence="2" type="ORF">FSB_LOCUS36067</name>
</gene>
<evidence type="ECO:0000313" key="2">
    <source>
        <dbReference type="EMBL" id="SPD08185.1"/>
    </source>
</evidence>
<evidence type="ECO:0000259" key="1">
    <source>
        <dbReference type="PROSITE" id="PS50878"/>
    </source>
</evidence>
<dbReference type="InterPro" id="IPR052343">
    <property type="entry name" value="Retrotransposon-Effector_Assoc"/>
</dbReference>